<feature type="region of interest" description="Disordered" evidence="1">
    <location>
        <begin position="477"/>
        <end position="499"/>
    </location>
</feature>
<dbReference type="Proteomes" id="UP000782312">
    <property type="component" value="Unassembled WGS sequence"/>
</dbReference>
<evidence type="ECO:0000313" key="3">
    <source>
        <dbReference type="Proteomes" id="UP000782312"/>
    </source>
</evidence>
<comment type="caution">
    <text evidence="2">The sequence shown here is derived from an EMBL/GenBank/DDBJ whole genome shotgun (WGS) entry which is preliminary data.</text>
</comment>
<name>A0A932I246_UNCTE</name>
<accession>A0A932I246</accession>
<gene>
    <name evidence="2" type="ORF">HYZ11_12265</name>
</gene>
<evidence type="ECO:0000313" key="2">
    <source>
        <dbReference type="EMBL" id="MBI3128372.1"/>
    </source>
</evidence>
<dbReference type="AlphaFoldDB" id="A0A932I246"/>
<proteinExistence type="predicted"/>
<dbReference type="EMBL" id="JACPUR010000028">
    <property type="protein sequence ID" value="MBI3128372.1"/>
    <property type="molecule type" value="Genomic_DNA"/>
</dbReference>
<organism evidence="2 3">
    <name type="scientific">Tectimicrobiota bacterium</name>
    <dbReference type="NCBI Taxonomy" id="2528274"/>
    <lineage>
        <taxon>Bacteria</taxon>
        <taxon>Pseudomonadati</taxon>
        <taxon>Nitrospinota/Tectimicrobiota group</taxon>
        <taxon>Candidatus Tectimicrobiota</taxon>
    </lineage>
</organism>
<evidence type="ECO:0000256" key="1">
    <source>
        <dbReference type="SAM" id="MobiDB-lite"/>
    </source>
</evidence>
<sequence length="499" mass="55298">MKKRGRRTITEQSYAAARLLDALGREGCPVCHDIARSDRHYFFWFFVESYFSSYTLDQLSASLGFCPAHGARLARSSGDSHQLTYVHEDMARRIIRALGALSRGGAAGRKRKAGLLRPGPCPPCREREQGAASAAFWLAAILEEPSHAGKYGDPGLLCFPHLRLLCPRVGGKTLEGLLALHRERMSTEADSLSARNLCRISPGDKEGLLETLLPALRLAVGHDRGLRTLPEPGEAAEAPRLRDPAGDFLERLRWSDACPVCLEVSRAWGDWLRWLDEAAQRGVEIRDLLPGCPDHVWDTIHMGGKALAVAVAQKALGDTLGQLAQSMNTLAPAEKKKETKWPLVGRLREFLPEPPPPYAAARRVLTRPPWCPVCNHLNEVRDRSLHLLFALLRGRPGRTAMENGYGLCLKHFSRALALRPEEGVGRFLAEVESARLSLLLWELEEARRKAAWSVRPEPRGTESWAWKRGVWRFSGRLGNGSDAQPEKPSISPVAETAKG</sequence>
<reference evidence="2" key="1">
    <citation type="submission" date="2020-07" db="EMBL/GenBank/DDBJ databases">
        <title>Huge and variable diversity of episymbiotic CPR bacteria and DPANN archaea in groundwater ecosystems.</title>
        <authorList>
            <person name="He C.Y."/>
            <person name="Keren R."/>
            <person name="Whittaker M."/>
            <person name="Farag I.F."/>
            <person name="Doudna J."/>
            <person name="Cate J.H.D."/>
            <person name="Banfield J.F."/>
        </authorList>
    </citation>
    <scope>NUCLEOTIDE SEQUENCE</scope>
    <source>
        <strain evidence="2">NC_groundwater_763_Ag_S-0.2um_68_21</strain>
    </source>
</reference>
<protein>
    <submittedName>
        <fullName evidence="2">Uncharacterized protein</fullName>
    </submittedName>
</protein>